<dbReference type="SUPFAM" id="SSF103481">
    <property type="entry name" value="Multidrug resistance efflux transporter EmrE"/>
    <property type="match status" value="1"/>
</dbReference>
<dbReference type="RefSeq" id="WP_079914344.1">
    <property type="nucleotide sequence ID" value="NZ_BAABJG010000006.1"/>
</dbReference>
<evidence type="ECO:0000313" key="9">
    <source>
        <dbReference type="EMBL" id="MFD1220440.1"/>
    </source>
</evidence>
<feature type="transmembrane region" description="Helical" evidence="8">
    <location>
        <begin position="29"/>
        <end position="47"/>
    </location>
</feature>
<feature type="transmembrane region" description="Helical" evidence="8">
    <location>
        <begin position="84"/>
        <end position="103"/>
    </location>
</feature>
<organism evidence="9 10">
    <name type="scientific">Paenibacillus vulneris</name>
    <dbReference type="NCBI Taxonomy" id="1133364"/>
    <lineage>
        <taxon>Bacteria</taxon>
        <taxon>Bacillati</taxon>
        <taxon>Bacillota</taxon>
        <taxon>Bacilli</taxon>
        <taxon>Bacillales</taxon>
        <taxon>Paenibacillaceae</taxon>
        <taxon>Paenibacillus</taxon>
    </lineage>
</organism>
<keyword evidence="6 8" id="KW-0472">Membrane</keyword>
<evidence type="ECO:0000313" key="10">
    <source>
        <dbReference type="Proteomes" id="UP001597180"/>
    </source>
</evidence>
<proteinExistence type="inferred from homology"/>
<evidence type="ECO:0000256" key="7">
    <source>
        <dbReference type="RuleBase" id="RU003942"/>
    </source>
</evidence>
<comment type="caution">
    <text evidence="9">The sequence shown here is derived from an EMBL/GenBank/DDBJ whole genome shotgun (WGS) entry which is preliminary data.</text>
</comment>
<dbReference type="Gene3D" id="1.10.3730.20">
    <property type="match status" value="1"/>
</dbReference>
<evidence type="ECO:0000256" key="4">
    <source>
        <dbReference type="ARBA" id="ARBA00022692"/>
    </source>
</evidence>
<dbReference type="InterPro" id="IPR000390">
    <property type="entry name" value="Small_drug/metabolite_transptr"/>
</dbReference>
<accession>A0ABW3ULI9</accession>
<keyword evidence="10" id="KW-1185">Reference proteome</keyword>
<comment type="similarity">
    <text evidence="7">Belongs to the drug/metabolite transporter (DMT) superfamily. Small multidrug resistance (SMR) (TC 2.A.7.1) family.</text>
</comment>
<reference evidence="10" key="1">
    <citation type="journal article" date="2019" name="Int. J. Syst. Evol. Microbiol.">
        <title>The Global Catalogue of Microorganisms (GCM) 10K type strain sequencing project: providing services to taxonomists for standard genome sequencing and annotation.</title>
        <authorList>
            <consortium name="The Broad Institute Genomics Platform"/>
            <consortium name="The Broad Institute Genome Sequencing Center for Infectious Disease"/>
            <person name="Wu L."/>
            <person name="Ma J."/>
        </authorList>
    </citation>
    <scope>NUCLEOTIDE SEQUENCE [LARGE SCALE GENOMIC DNA]</scope>
    <source>
        <strain evidence="10">CCUG 53270</strain>
    </source>
</reference>
<evidence type="ECO:0000256" key="5">
    <source>
        <dbReference type="ARBA" id="ARBA00022989"/>
    </source>
</evidence>
<dbReference type="Proteomes" id="UP001597180">
    <property type="component" value="Unassembled WGS sequence"/>
</dbReference>
<dbReference type="PANTHER" id="PTHR30561:SF0">
    <property type="entry name" value="GUANIDINIUM EXPORTER"/>
    <property type="match status" value="1"/>
</dbReference>
<keyword evidence="4 7" id="KW-0812">Transmembrane</keyword>
<gene>
    <name evidence="9" type="ORF">ACFQ4B_09940</name>
</gene>
<dbReference type="PANTHER" id="PTHR30561">
    <property type="entry name" value="SMR FAMILY PROTON-DEPENDENT DRUG EFFLUX TRANSPORTER SUGE"/>
    <property type="match status" value="1"/>
</dbReference>
<keyword evidence="5 8" id="KW-1133">Transmembrane helix</keyword>
<evidence type="ECO:0000256" key="6">
    <source>
        <dbReference type="ARBA" id="ARBA00023136"/>
    </source>
</evidence>
<evidence type="ECO:0000256" key="1">
    <source>
        <dbReference type="ARBA" id="ARBA00004651"/>
    </source>
</evidence>
<keyword evidence="2" id="KW-0813">Transport</keyword>
<evidence type="ECO:0000256" key="3">
    <source>
        <dbReference type="ARBA" id="ARBA00022475"/>
    </source>
</evidence>
<dbReference type="Pfam" id="PF00893">
    <property type="entry name" value="Multi_Drug_Res"/>
    <property type="match status" value="1"/>
</dbReference>
<dbReference type="InterPro" id="IPR045324">
    <property type="entry name" value="Small_multidrug_res"/>
</dbReference>
<protein>
    <submittedName>
        <fullName evidence="9">DMT family transporter</fullName>
    </submittedName>
</protein>
<dbReference type="EMBL" id="JBHTLU010000013">
    <property type="protein sequence ID" value="MFD1220440.1"/>
    <property type="molecule type" value="Genomic_DNA"/>
</dbReference>
<dbReference type="InterPro" id="IPR037185">
    <property type="entry name" value="EmrE-like"/>
</dbReference>
<evidence type="ECO:0000256" key="8">
    <source>
        <dbReference type="SAM" id="Phobius"/>
    </source>
</evidence>
<sequence>MDWIALILAGCCEIIGVSGINRIHKSKSIASYSILIGGFLLSFLFLSFSMKTISMGTAYAVWTGIGTAGSALLGMFVYGESREWKRMLFIAMVLTAAVGLKIIS</sequence>
<name>A0ABW3ULI9_9BACL</name>
<evidence type="ECO:0000256" key="2">
    <source>
        <dbReference type="ARBA" id="ARBA00022448"/>
    </source>
</evidence>
<comment type="subcellular location">
    <subcellularLocation>
        <location evidence="1 7">Cell membrane</location>
        <topology evidence="1 7">Multi-pass membrane protein</topology>
    </subcellularLocation>
</comment>
<feature type="transmembrane region" description="Helical" evidence="8">
    <location>
        <begin position="59"/>
        <end position="78"/>
    </location>
</feature>
<keyword evidence="3" id="KW-1003">Cell membrane</keyword>